<comment type="caution">
    <text evidence="1">The sequence shown here is derived from an EMBL/GenBank/DDBJ whole genome shotgun (WGS) entry which is preliminary data.</text>
</comment>
<reference evidence="1" key="2">
    <citation type="journal article" date="2021" name="PeerJ">
        <title>Extensive microbial diversity within the chicken gut microbiome revealed by metagenomics and culture.</title>
        <authorList>
            <person name="Gilroy R."/>
            <person name="Ravi A."/>
            <person name="Getino M."/>
            <person name="Pursley I."/>
            <person name="Horton D.L."/>
            <person name="Alikhan N.F."/>
            <person name="Baker D."/>
            <person name="Gharbi K."/>
            <person name="Hall N."/>
            <person name="Watson M."/>
            <person name="Adriaenssens E.M."/>
            <person name="Foster-Nyarko E."/>
            <person name="Jarju S."/>
            <person name="Secka A."/>
            <person name="Antonio M."/>
            <person name="Oren A."/>
            <person name="Chaudhuri R.R."/>
            <person name="La Ragione R."/>
            <person name="Hildebrand F."/>
            <person name="Pallen M.J."/>
        </authorList>
    </citation>
    <scope>NUCLEOTIDE SEQUENCE</scope>
    <source>
        <strain evidence="1">CHK158-818</strain>
    </source>
</reference>
<evidence type="ECO:0000313" key="1">
    <source>
        <dbReference type="EMBL" id="HIU55409.1"/>
    </source>
</evidence>
<sequence>MLYIILGIAGALILLGVFAAIAGHTSQKRQAKEGDGSVTEPKIPDSECCGAHEICEKESLLSAVSKEIVYYDDEELDRFSGRTPESYTEEEIAEFSDIFYTLQETDVAGWVRSLQLRNIAVPDELKDEIILIVGERRTS</sequence>
<proteinExistence type="predicted"/>
<protein>
    <submittedName>
        <fullName evidence="1">Phospholipase</fullName>
    </submittedName>
</protein>
<dbReference type="AlphaFoldDB" id="A0A9D1M870"/>
<dbReference type="Proteomes" id="UP000824112">
    <property type="component" value="Unassembled WGS sequence"/>
</dbReference>
<reference evidence="1" key="1">
    <citation type="submission" date="2020-10" db="EMBL/GenBank/DDBJ databases">
        <authorList>
            <person name="Gilroy R."/>
        </authorList>
    </citation>
    <scope>NUCLEOTIDE SEQUENCE</scope>
    <source>
        <strain evidence="1">CHK158-818</strain>
    </source>
</reference>
<name>A0A9D1M870_9BACT</name>
<gene>
    <name evidence="1" type="ORF">IAB03_06350</name>
</gene>
<dbReference type="EMBL" id="DVNA01000143">
    <property type="protein sequence ID" value="HIU55409.1"/>
    <property type="molecule type" value="Genomic_DNA"/>
</dbReference>
<accession>A0A9D1M870</accession>
<organism evidence="1 2">
    <name type="scientific">Candidatus Gallibacteroides avistercoris</name>
    <dbReference type="NCBI Taxonomy" id="2840833"/>
    <lineage>
        <taxon>Bacteria</taxon>
        <taxon>Pseudomonadati</taxon>
        <taxon>Bacteroidota</taxon>
        <taxon>Bacteroidia</taxon>
        <taxon>Bacteroidales</taxon>
        <taxon>Bacteroidaceae</taxon>
        <taxon>Bacteroidaceae incertae sedis</taxon>
        <taxon>Candidatus Gallibacteroides</taxon>
    </lineage>
</organism>
<evidence type="ECO:0000313" key="2">
    <source>
        <dbReference type="Proteomes" id="UP000824112"/>
    </source>
</evidence>